<reference evidence="1" key="1">
    <citation type="submission" date="2021-06" db="EMBL/GenBank/DDBJ databases">
        <authorList>
            <person name="Kallberg Y."/>
            <person name="Tangrot J."/>
            <person name="Rosling A."/>
        </authorList>
    </citation>
    <scope>NUCLEOTIDE SEQUENCE</scope>
    <source>
        <strain evidence="1">CL356</strain>
    </source>
</reference>
<proteinExistence type="predicted"/>
<comment type="caution">
    <text evidence="1">The sequence shown here is derived from an EMBL/GenBank/DDBJ whole genome shotgun (WGS) entry which is preliminary data.</text>
</comment>
<organism evidence="1 2">
    <name type="scientific">Acaulospora colombiana</name>
    <dbReference type="NCBI Taxonomy" id="27376"/>
    <lineage>
        <taxon>Eukaryota</taxon>
        <taxon>Fungi</taxon>
        <taxon>Fungi incertae sedis</taxon>
        <taxon>Mucoromycota</taxon>
        <taxon>Glomeromycotina</taxon>
        <taxon>Glomeromycetes</taxon>
        <taxon>Diversisporales</taxon>
        <taxon>Acaulosporaceae</taxon>
        <taxon>Acaulospora</taxon>
    </lineage>
</organism>
<accession>A0ACA9QE89</accession>
<protein>
    <submittedName>
        <fullName evidence="1">256_t:CDS:1</fullName>
    </submittedName>
</protein>
<dbReference type="Proteomes" id="UP000789525">
    <property type="component" value="Unassembled WGS sequence"/>
</dbReference>
<name>A0ACA9QE89_9GLOM</name>
<dbReference type="EMBL" id="CAJVPT010051644">
    <property type="protein sequence ID" value="CAG8748182.1"/>
    <property type="molecule type" value="Genomic_DNA"/>
</dbReference>
<gene>
    <name evidence="1" type="ORF">ACOLOM_LOCUS12560</name>
</gene>
<evidence type="ECO:0000313" key="1">
    <source>
        <dbReference type="EMBL" id="CAG8748182.1"/>
    </source>
</evidence>
<evidence type="ECO:0000313" key="2">
    <source>
        <dbReference type="Proteomes" id="UP000789525"/>
    </source>
</evidence>
<keyword evidence="2" id="KW-1185">Reference proteome</keyword>
<feature type="non-terminal residue" evidence="1">
    <location>
        <position position="1"/>
    </location>
</feature>
<sequence length="76" mass="8113">SRLYLSASHIKPFAAARQGSYKVARITANPTREKNQAVVCSSIFTATAVTRSTKLVITTGSHRLIIKKNGPSGLNG</sequence>